<evidence type="ECO:0000256" key="5">
    <source>
        <dbReference type="ARBA" id="ARBA00022842"/>
    </source>
</evidence>
<dbReference type="Pfam" id="PF01850">
    <property type="entry name" value="PIN"/>
    <property type="match status" value="1"/>
</dbReference>
<dbReference type="PANTHER" id="PTHR35901:SF1">
    <property type="entry name" value="EXONUCLEASE VAPC9"/>
    <property type="match status" value="1"/>
</dbReference>
<keyword evidence="1 6" id="KW-1277">Toxin-antitoxin system</keyword>
<evidence type="ECO:0000313" key="10">
    <source>
        <dbReference type="Proteomes" id="UP000252631"/>
    </source>
</evidence>
<keyword evidence="6" id="KW-0800">Toxin</keyword>
<reference evidence="9 10" key="1">
    <citation type="submission" date="2017-08" db="EMBL/GenBank/DDBJ databases">
        <authorList>
            <person name="de Groot N.N."/>
        </authorList>
    </citation>
    <scope>NUCLEOTIDE SEQUENCE [LARGE SCALE GENOMIC DNA]</scope>
    <source>
        <strain evidence="9 10">JA575</strain>
    </source>
</reference>
<reference evidence="8 11" key="2">
    <citation type="submission" date="2018-07" db="EMBL/GenBank/DDBJ databases">
        <title>Genomic Encyclopedia of Archaeal and Bacterial Type Strains, Phase II (KMG-II): from individual species to whole genera.</title>
        <authorList>
            <person name="Goeker M."/>
        </authorList>
    </citation>
    <scope>NUCLEOTIDE SEQUENCE [LARGE SCALE GENOMIC DNA]</scope>
    <source>
        <strain evidence="8 11">JA575</strain>
    </source>
</reference>
<dbReference type="InterPro" id="IPR044153">
    <property type="entry name" value="PIN_Pae0151-like"/>
</dbReference>
<evidence type="ECO:0000313" key="11">
    <source>
        <dbReference type="Proteomes" id="UP000256343"/>
    </source>
</evidence>
<dbReference type="InterPro" id="IPR029060">
    <property type="entry name" value="PIN-like_dom_sf"/>
</dbReference>
<keyword evidence="5 6" id="KW-0460">Magnesium</keyword>
<dbReference type="InterPro" id="IPR002716">
    <property type="entry name" value="PIN_dom"/>
</dbReference>
<gene>
    <name evidence="6" type="primary">vapC</name>
    <name evidence="8" type="ORF">BJ125_10693</name>
    <name evidence="9" type="ORF">SAMN05892882_10693</name>
</gene>
<dbReference type="EMBL" id="UFQQ01000006">
    <property type="protein sequence ID" value="SSW90269.1"/>
    <property type="molecule type" value="Genomic_DNA"/>
</dbReference>
<dbReference type="EC" id="3.1.-.-" evidence="6"/>
<evidence type="ECO:0000256" key="6">
    <source>
        <dbReference type="HAMAP-Rule" id="MF_00265"/>
    </source>
</evidence>
<dbReference type="PANTHER" id="PTHR35901">
    <property type="entry name" value="RIBONUCLEASE VAPC3"/>
    <property type="match status" value="1"/>
</dbReference>
<dbReference type="CDD" id="cd09873">
    <property type="entry name" value="PIN_Pae0151-like"/>
    <property type="match status" value="1"/>
</dbReference>
<sequence length="140" mass="15328">MIVLDASITIAWLLNETGFSARELSEAILNEAVIVPAHWSMEVGNVLLTNLRRKRIAAHDVDAALSDLATLDIEVEPPIRSAQMSDLLRFAQDYGLTYYDAAYLSLARDRGATLATLDRQMQHAAVNAGVIIFPTTSSNN</sequence>
<protein>
    <recommendedName>
        <fullName evidence="6">Ribonuclease VapC</fullName>
        <shortName evidence="6">RNase VapC</shortName>
        <ecNumber evidence="6">3.1.-.-</ecNumber>
    </recommendedName>
    <alternativeName>
        <fullName evidence="6">Toxin VapC</fullName>
    </alternativeName>
</protein>
<name>A0A336JQA6_9BRAD</name>
<dbReference type="RefSeq" id="WP_167443140.1">
    <property type="nucleotide sequence ID" value="NZ_QRDT01000006.1"/>
</dbReference>
<keyword evidence="3 6" id="KW-0479">Metal-binding</keyword>
<evidence type="ECO:0000256" key="2">
    <source>
        <dbReference type="ARBA" id="ARBA00022722"/>
    </source>
</evidence>
<dbReference type="SUPFAM" id="SSF88723">
    <property type="entry name" value="PIN domain-like"/>
    <property type="match status" value="1"/>
</dbReference>
<dbReference type="HAMAP" id="MF_00265">
    <property type="entry name" value="VapC_Nob1"/>
    <property type="match status" value="1"/>
</dbReference>
<organism evidence="9 10">
    <name type="scientific">Rhodopseudomonas pentothenatexigens</name>
    <dbReference type="NCBI Taxonomy" id="999699"/>
    <lineage>
        <taxon>Bacteria</taxon>
        <taxon>Pseudomonadati</taxon>
        <taxon>Pseudomonadota</taxon>
        <taxon>Alphaproteobacteria</taxon>
        <taxon>Hyphomicrobiales</taxon>
        <taxon>Nitrobacteraceae</taxon>
        <taxon>Rhodopseudomonas</taxon>
    </lineage>
</organism>
<feature type="binding site" evidence="6">
    <location>
        <position position="100"/>
    </location>
    <ligand>
        <name>Mg(2+)</name>
        <dbReference type="ChEBI" id="CHEBI:18420"/>
    </ligand>
</feature>
<dbReference type="AlphaFoldDB" id="A0A336JQA6"/>
<dbReference type="InterPro" id="IPR051619">
    <property type="entry name" value="TypeII_TA_RNase_PINc/VapC"/>
</dbReference>
<keyword evidence="11" id="KW-1185">Reference proteome</keyword>
<proteinExistence type="inferred from homology"/>
<evidence type="ECO:0000313" key="8">
    <source>
        <dbReference type="EMBL" id="RED37769.1"/>
    </source>
</evidence>
<comment type="cofactor">
    <cofactor evidence="6">
        <name>Mg(2+)</name>
        <dbReference type="ChEBI" id="CHEBI:18420"/>
    </cofactor>
</comment>
<accession>A0A336JQA6</accession>
<evidence type="ECO:0000259" key="7">
    <source>
        <dbReference type="Pfam" id="PF01850"/>
    </source>
</evidence>
<feature type="domain" description="PIN" evidence="7">
    <location>
        <begin position="2"/>
        <end position="125"/>
    </location>
</feature>
<dbReference type="EMBL" id="QRDT01000006">
    <property type="protein sequence ID" value="RED37769.1"/>
    <property type="molecule type" value="Genomic_DNA"/>
</dbReference>
<dbReference type="GO" id="GO:0016787">
    <property type="term" value="F:hydrolase activity"/>
    <property type="evidence" value="ECO:0007669"/>
    <property type="project" value="UniProtKB-KW"/>
</dbReference>
<dbReference type="InterPro" id="IPR022907">
    <property type="entry name" value="VapC_family"/>
</dbReference>
<dbReference type="GO" id="GO:0090729">
    <property type="term" value="F:toxin activity"/>
    <property type="evidence" value="ECO:0007669"/>
    <property type="project" value="UniProtKB-KW"/>
</dbReference>
<evidence type="ECO:0000256" key="3">
    <source>
        <dbReference type="ARBA" id="ARBA00022723"/>
    </source>
</evidence>
<dbReference type="GO" id="GO:0000287">
    <property type="term" value="F:magnesium ion binding"/>
    <property type="evidence" value="ECO:0007669"/>
    <property type="project" value="UniProtKB-UniRule"/>
</dbReference>
<dbReference type="Gene3D" id="3.40.50.1010">
    <property type="entry name" value="5'-nuclease"/>
    <property type="match status" value="1"/>
</dbReference>
<comment type="similarity">
    <text evidence="6">Belongs to the PINc/VapC protein family.</text>
</comment>
<keyword evidence="4 6" id="KW-0378">Hydrolase</keyword>
<feature type="binding site" evidence="6">
    <location>
        <position position="5"/>
    </location>
    <ligand>
        <name>Mg(2+)</name>
        <dbReference type="ChEBI" id="CHEBI:18420"/>
    </ligand>
</feature>
<evidence type="ECO:0000256" key="4">
    <source>
        <dbReference type="ARBA" id="ARBA00022801"/>
    </source>
</evidence>
<comment type="function">
    <text evidence="6">Toxic component of a toxin-antitoxin (TA) system. An RNase.</text>
</comment>
<dbReference type="Proteomes" id="UP000252631">
    <property type="component" value="Unassembled WGS sequence"/>
</dbReference>
<dbReference type="GO" id="GO:0004540">
    <property type="term" value="F:RNA nuclease activity"/>
    <property type="evidence" value="ECO:0007669"/>
    <property type="project" value="InterPro"/>
</dbReference>
<evidence type="ECO:0000256" key="1">
    <source>
        <dbReference type="ARBA" id="ARBA00022649"/>
    </source>
</evidence>
<dbReference type="Proteomes" id="UP000256343">
    <property type="component" value="Unassembled WGS sequence"/>
</dbReference>
<keyword evidence="2 6" id="KW-0540">Nuclease</keyword>
<evidence type="ECO:0000313" key="9">
    <source>
        <dbReference type="EMBL" id="SSW90269.1"/>
    </source>
</evidence>